<dbReference type="InterPro" id="IPR036397">
    <property type="entry name" value="RNaseH_sf"/>
</dbReference>
<protein>
    <submittedName>
        <fullName evidence="3">Uncharacterized protein K02A2.6-like</fullName>
    </submittedName>
</protein>
<dbReference type="Pfam" id="PF00665">
    <property type="entry name" value="rve"/>
    <property type="match status" value="1"/>
</dbReference>
<dbReference type="InterPro" id="IPR050951">
    <property type="entry name" value="Retrovirus_Pol_polyprotein"/>
</dbReference>
<evidence type="ECO:0000313" key="3">
    <source>
        <dbReference type="RefSeq" id="XP_052742690.1"/>
    </source>
</evidence>
<dbReference type="PROSITE" id="PS50994">
    <property type="entry name" value="INTEGRASE"/>
    <property type="match status" value="1"/>
</dbReference>
<dbReference type="Gene3D" id="3.30.420.10">
    <property type="entry name" value="Ribonuclease H-like superfamily/Ribonuclease H"/>
    <property type="match status" value="1"/>
</dbReference>
<feature type="domain" description="Integrase catalytic" evidence="1">
    <location>
        <begin position="34"/>
        <end position="193"/>
    </location>
</feature>
<dbReference type="RefSeq" id="XP_052742690.1">
    <property type="nucleotide sequence ID" value="XM_052886730.1"/>
</dbReference>
<name>A0ABM3LUE5_BICAN</name>
<evidence type="ECO:0000259" key="1">
    <source>
        <dbReference type="PROSITE" id="PS50994"/>
    </source>
</evidence>
<dbReference type="InterPro" id="IPR012337">
    <property type="entry name" value="RNaseH-like_sf"/>
</dbReference>
<accession>A0ABM3LUE5</accession>
<reference evidence="3" key="1">
    <citation type="submission" date="2025-08" db="UniProtKB">
        <authorList>
            <consortium name="RefSeq"/>
        </authorList>
    </citation>
    <scope>IDENTIFICATION</scope>
</reference>
<dbReference type="SUPFAM" id="SSF53098">
    <property type="entry name" value="Ribonuclease H-like"/>
    <property type="match status" value="1"/>
</dbReference>
<dbReference type="Proteomes" id="UP001652582">
    <property type="component" value="Chromosome 18"/>
</dbReference>
<dbReference type="GeneID" id="128198933"/>
<dbReference type="PANTHER" id="PTHR37984:SF5">
    <property type="entry name" value="PROTEIN NYNRIN-LIKE"/>
    <property type="match status" value="1"/>
</dbReference>
<evidence type="ECO:0000313" key="2">
    <source>
        <dbReference type="Proteomes" id="UP001652582"/>
    </source>
</evidence>
<dbReference type="PANTHER" id="PTHR37984">
    <property type="entry name" value="PROTEIN CBG26694"/>
    <property type="match status" value="1"/>
</dbReference>
<keyword evidence="2" id="KW-1185">Reference proteome</keyword>
<sequence length="323" mass="37417">MHKDVVNFVSSCDSCLSHKIPTHNTLGKMGRPKECFRPFQMLSIDLAGPLPNTRKQNCYIFVVTCCFSKYCLIFPLRRATSDLITKHLENDVFLVHGVPQTIVMDNGSQFISKELDKLLKTYNIPNIHFTPKYTPQINTVERYNKTIVTALSSFVEDDHRSWDVNIPKIQFAINNSINETTGFTPSFLVHGRELVTSGSHYIDNDTSNEFVFLPRDLYAENLGHLAVIFDKVQTALWRSHVKNTERYNLRRKHIEFNVGDNVWKKCYFLSDKEAYFSKKLAPKYQKCKVLEKRSPLVYVLEDLSGRNIGAWHIKDLKLVNKYN</sequence>
<proteinExistence type="predicted"/>
<organism evidence="2 3">
    <name type="scientific">Bicyclus anynana</name>
    <name type="common">Squinting bush brown butterfly</name>
    <dbReference type="NCBI Taxonomy" id="110368"/>
    <lineage>
        <taxon>Eukaryota</taxon>
        <taxon>Metazoa</taxon>
        <taxon>Ecdysozoa</taxon>
        <taxon>Arthropoda</taxon>
        <taxon>Hexapoda</taxon>
        <taxon>Insecta</taxon>
        <taxon>Pterygota</taxon>
        <taxon>Neoptera</taxon>
        <taxon>Endopterygota</taxon>
        <taxon>Lepidoptera</taxon>
        <taxon>Glossata</taxon>
        <taxon>Ditrysia</taxon>
        <taxon>Papilionoidea</taxon>
        <taxon>Nymphalidae</taxon>
        <taxon>Satyrinae</taxon>
        <taxon>Satyrini</taxon>
        <taxon>Mycalesina</taxon>
        <taxon>Bicyclus</taxon>
    </lineage>
</organism>
<gene>
    <name evidence="3" type="primary">LOC128198933</name>
</gene>
<dbReference type="InterPro" id="IPR001584">
    <property type="entry name" value="Integrase_cat-core"/>
</dbReference>